<dbReference type="Proteomes" id="UP000757103">
    <property type="component" value="Unassembled WGS sequence"/>
</dbReference>
<dbReference type="Gene3D" id="3.90.1510.10">
    <property type="entry name" value="Glycerate kinase, domain 2"/>
    <property type="match status" value="1"/>
</dbReference>
<dbReference type="EMBL" id="DYUD01000024">
    <property type="protein sequence ID" value="HJG89561.1"/>
    <property type="molecule type" value="Genomic_DNA"/>
</dbReference>
<accession>A0A921MSX6</accession>
<evidence type="ECO:0000313" key="6">
    <source>
        <dbReference type="Proteomes" id="UP000757103"/>
    </source>
</evidence>
<name>A0A921MSX6_9BACT</name>
<dbReference type="Gene3D" id="3.40.50.10350">
    <property type="entry name" value="Glycerate kinase, domain 1"/>
    <property type="match status" value="1"/>
</dbReference>
<dbReference type="PIRSF" id="PIRSF006078">
    <property type="entry name" value="GlxK"/>
    <property type="match status" value="1"/>
</dbReference>
<dbReference type="Pfam" id="PF02595">
    <property type="entry name" value="Gly_kinase"/>
    <property type="match status" value="1"/>
</dbReference>
<comment type="similarity">
    <text evidence="1 4">Belongs to the glycerate kinase type-1 family.</text>
</comment>
<dbReference type="AlphaFoldDB" id="A0A921MSX6"/>
<dbReference type="SUPFAM" id="SSF110738">
    <property type="entry name" value="Glycerate kinase I"/>
    <property type="match status" value="1"/>
</dbReference>
<dbReference type="InterPro" id="IPR004381">
    <property type="entry name" value="Glycerate_kinase"/>
</dbReference>
<dbReference type="GO" id="GO:0008887">
    <property type="term" value="F:glycerate kinase activity"/>
    <property type="evidence" value="ECO:0007669"/>
    <property type="project" value="UniProtKB-UniRule"/>
</dbReference>
<sequence>MKRIILAFDSFKGCASSQEIAAAARQGITDCLAGCEVVTVPVADGGEGTAEAICASLPVERVSCRVHDPLMCPIEATYGITADGTTAVMEMAAASGLPLVPPEKRNPLLTTTWGTGEMIADALSRGCRRIVMGIGGSATNDAGTGLLAALGYRFLDAQGEELFPMGKNLEHIARIDESGANEALRETTFTIACDVNNPFYGPRGAAAIYAPQKGASPDDVALLEKGMVHYARVIESSKHIDISTIPGAGAAGGLGGGMLPFLRAELHSGIDIVLEMLRFDEIIRGADLILTGEGKLDRQTGMGKALGGVLCHAQREQVPVIALGGCVEDCEVLNQMGFAGVFSIQPAPVSLQQAMDRAFALQNIRQVVSQIMRTLQIVNHG</sequence>
<dbReference type="InterPro" id="IPR018193">
    <property type="entry name" value="Glyc_kinase_flavodox-like_fold"/>
</dbReference>
<keyword evidence="2 4" id="KW-0808">Transferase</keyword>
<comment type="caution">
    <text evidence="5">The sequence shown here is derived from an EMBL/GenBank/DDBJ whole genome shotgun (WGS) entry which is preliminary data.</text>
</comment>
<dbReference type="InterPro" id="IPR036129">
    <property type="entry name" value="Glycerate_kinase_sf"/>
</dbReference>
<evidence type="ECO:0000256" key="1">
    <source>
        <dbReference type="ARBA" id="ARBA00006284"/>
    </source>
</evidence>
<proteinExistence type="inferred from homology"/>
<dbReference type="InterPro" id="IPR018197">
    <property type="entry name" value="Glycerate_kinase_RE-like"/>
</dbReference>
<reference evidence="5" key="2">
    <citation type="submission" date="2021-09" db="EMBL/GenBank/DDBJ databases">
        <authorList>
            <person name="Gilroy R."/>
        </authorList>
    </citation>
    <scope>NUCLEOTIDE SEQUENCE</scope>
    <source>
        <strain evidence="5">CHK121-7720</strain>
    </source>
</reference>
<evidence type="ECO:0000256" key="2">
    <source>
        <dbReference type="ARBA" id="ARBA00022679"/>
    </source>
</evidence>
<dbReference type="GO" id="GO:0031388">
    <property type="term" value="P:organic acid phosphorylation"/>
    <property type="evidence" value="ECO:0007669"/>
    <property type="project" value="UniProtKB-UniRule"/>
</dbReference>
<dbReference type="RefSeq" id="WP_273306606.1">
    <property type="nucleotide sequence ID" value="NZ_DYUD01000024.1"/>
</dbReference>
<evidence type="ECO:0000256" key="4">
    <source>
        <dbReference type="PIRNR" id="PIRNR006078"/>
    </source>
</evidence>
<evidence type="ECO:0000313" key="5">
    <source>
        <dbReference type="EMBL" id="HJG89561.1"/>
    </source>
</evidence>
<dbReference type="NCBIfam" id="TIGR00045">
    <property type="entry name" value="glycerate kinase"/>
    <property type="match status" value="1"/>
</dbReference>
<gene>
    <name evidence="5" type="ORF">K8U91_08875</name>
</gene>
<dbReference type="PANTHER" id="PTHR21599:SF0">
    <property type="entry name" value="GLYCERATE KINASE"/>
    <property type="match status" value="1"/>
</dbReference>
<keyword evidence="3 4" id="KW-0418">Kinase</keyword>
<organism evidence="5 6">
    <name type="scientific">Barnesiella viscericola</name>
    <dbReference type="NCBI Taxonomy" id="397865"/>
    <lineage>
        <taxon>Bacteria</taxon>
        <taxon>Pseudomonadati</taxon>
        <taxon>Bacteroidota</taxon>
        <taxon>Bacteroidia</taxon>
        <taxon>Bacteroidales</taxon>
        <taxon>Barnesiellaceae</taxon>
        <taxon>Barnesiella</taxon>
    </lineage>
</organism>
<reference evidence="5" key="1">
    <citation type="journal article" date="2021" name="PeerJ">
        <title>Extensive microbial diversity within the chicken gut microbiome revealed by metagenomics and culture.</title>
        <authorList>
            <person name="Gilroy R."/>
            <person name="Ravi A."/>
            <person name="Getino M."/>
            <person name="Pursley I."/>
            <person name="Horton D.L."/>
            <person name="Alikhan N.F."/>
            <person name="Baker D."/>
            <person name="Gharbi K."/>
            <person name="Hall N."/>
            <person name="Watson M."/>
            <person name="Adriaenssens E.M."/>
            <person name="Foster-Nyarko E."/>
            <person name="Jarju S."/>
            <person name="Secka A."/>
            <person name="Antonio M."/>
            <person name="Oren A."/>
            <person name="Chaudhuri R.R."/>
            <person name="La Ragione R."/>
            <person name="Hildebrand F."/>
            <person name="Pallen M.J."/>
        </authorList>
    </citation>
    <scope>NUCLEOTIDE SEQUENCE</scope>
    <source>
        <strain evidence="5">CHK121-7720</strain>
    </source>
</reference>
<evidence type="ECO:0000256" key="3">
    <source>
        <dbReference type="ARBA" id="ARBA00022777"/>
    </source>
</evidence>
<dbReference type="PANTHER" id="PTHR21599">
    <property type="entry name" value="GLYCERATE KINASE"/>
    <property type="match status" value="1"/>
</dbReference>
<protein>
    <submittedName>
        <fullName evidence="5">Glycerate kinase</fullName>
    </submittedName>
</protein>